<evidence type="ECO:0000256" key="6">
    <source>
        <dbReference type="ARBA" id="ARBA00022723"/>
    </source>
</evidence>
<reference evidence="12 13" key="1">
    <citation type="submission" date="2018-11" db="EMBL/GenBank/DDBJ databases">
        <authorList>
            <person name="Criscuolo A."/>
        </authorList>
    </citation>
    <scope>NUCLEOTIDE SEQUENCE [LARGE SCALE GENOMIC DNA]</scope>
    <source>
        <strain evidence="12">ACIP111625</strain>
    </source>
</reference>
<dbReference type="GO" id="GO:0046872">
    <property type="term" value="F:metal ion binding"/>
    <property type="evidence" value="ECO:0007669"/>
    <property type="project" value="UniProtKB-KW"/>
</dbReference>
<keyword evidence="8" id="KW-0067">ATP-binding</keyword>
<evidence type="ECO:0000256" key="10">
    <source>
        <dbReference type="ARBA" id="ARBA00032441"/>
    </source>
</evidence>
<keyword evidence="6" id="KW-0479">Metal-binding</keyword>
<dbReference type="RefSeq" id="WP_124085368.1">
    <property type="nucleotide sequence ID" value="NZ_UXAW01000048.1"/>
</dbReference>
<evidence type="ECO:0000256" key="4">
    <source>
        <dbReference type="ARBA" id="ARBA00022490"/>
    </source>
</evidence>
<evidence type="ECO:0000313" key="12">
    <source>
        <dbReference type="EMBL" id="VDC23242.1"/>
    </source>
</evidence>
<dbReference type="PANTHER" id="PTHR33540:SF2">
    <property type="entry name" value="TRNA THREONYLCARBAMOYLADENOSINE BIOSYNTHESIS PROTEIN TSAE"/>
    <property type="match status" value="1"/>
</dbReference>
<gene>
    <name evidence="12" type="primary">tsaE</name>
    <name evidence="12" type="ORF">XINFAN_00941</name>
</gene>
<evidence type="ECO:0000256" key="7">
    <source>
        <dbReference type="ARBA" id="ARBA00022741"/>
    </source>
</evidence>
<dbReference type="PANTHER" id="PTHR33540">
    <property type="entry name" value="TRNA THREONYLCARBAMOYLADENOSINE BIOSYNTHESIS PROTEIN TSAE"/>
    <property type="match status" value="1"/>
</dbReference>
<evidence type="ECO:0000256" key="9">
    <source>
        <dbReference type="ARBA" id="ARBA00022842"/>
    </source>
</evidence>
<accession>A0A3P5WQB7</accession>
<name>A0A3P5WQB7_9RHOB</name>
<evidence type="ECO:0000256" key="1">
    <source>
        <dbReference type="ARBA" id="ARBA00004496"/>
    </source>
</evidence>
<dbReference type="InterPro" id="IPR003593">
    <property type="entry name" value="AAA+_ATPase"/>
</dbReference>
<dbReference type="Pfam" id="PF02367">
    <property type="entry name" value="TsaE"/>
    <property type="match status" value="1"/>
</dbReference>
<keyword evidence="9" id="KW-0460">Magnesium</keyword>
<evidence type="ECO:0000313" key="13">
    <source>
        <dbReference type="Proteomes" id="UP000277498"/>
    </source>
</evidence>
<dbReference type="SMART" id="SM00382">
    <property type="entry name" value="AAA"/>
    <property type="match status" value="1"/>
</dbReference>
<evidence type="ECO:0000256" key="5">
    <source>
        <dbReference type="ARBA" id="ARBA00022694"/>
    </source>
</evidence>
<comment type="similarity">
    <text evidence="2">Belongs to the TsaE family.</text>
</comment>
<evidence type="ECO:0000256" key="3">
    <source>
        <dbReference type="ARBA" id="ARBA00019010"/>
    </source>
</evidence>
<evidence type="ECO:0000256" key="2">
    <source>
        <dbReference type="ARBA" id="ARBA00007599"/>
    </source>
</evidence>
<dbReference type="OrthoDB" id="9800307at2"/>
<keyword evidence="13" id="KW-1185">Reference proteome</keyword>
<comment type="subcellular location">
    <subcellularLocation>
        <location evidence="1">Cytoplasm</location>
    </subcellularLocation>
</comment>
<dbReference type="GO" id="GO:0005524">
    <property type="term" value="F:ATP binding"/>
    <property type="evidence" value="ECO:0007669"/>
    <property type="project" value="UniProtKB-KW"/>
</dbReference>
<keyword evidence="4" id="KW-0963">Cytoplasm</keyword>
<sequence length="153" mass="16173">MKPLAEFLLPDEEAGRRFGARLGLCLRPGMTVLLQGPVGAGKSHLARAAIRALAGEAVDVPSPTFTLVQTYETPQGEVWHADLYRLGDAGEVAELGLADAMGRDILLIEWPDRLGDYTPTDAITVTLAYEGEGRRLAISGAAEGLLACLEGSA</sequence>
<keyword evidence="7" id="KW-0547">Nucleotide-binding</keyword>
<dbReference type="SUPFAM" id="SSF52540">
    <property type="entry name" value="P-loop containing nucleoside triphosphate hydrolases"/>
    <property type="match status" value="1"/>
</dbReference>
<dbReference type="Gene3D" id="3.40.50.300">
    <property type="entry name" value="P-loop containing nucleotide triphosphate hydrolases"/>
    <property type="match status" value="1"/>
</dbReference>
<dbReference type="EMBL" id="UXAW01000048">
    <property type="protein sequence ID" value="VDC23242.1"/>
    <property type="molecule type" value="Genomic_DNA"/>
</dbReference>
<evidence type="ECO:0000256" key="8">
    <source>
        <dbReference type="ARBA" id="ARBA00022840"/>
    </source>
</evidence>
<feature type="domain" description="AAA+ ATPase" evidence="11">
    <location>
        <begin position="28"/>
        <end position="152"/>
    </location>
</feature>
<dbReference type="AlphaFoldDB" id="A0A3P5WQB7"/>
<keyword evidence="5" id="KW-0819">tRNA processing</keyword>
<protein>
    <recommendedName>
        <fullName evidence="3">tRNA threonylcarbamoyladenosine biosynthesis protein TsaE</fullName>
    </recommendedName>
    <alternativeName>
        <fullName evidence="10">t(6)A37 threonylcarbamoyladenosine biosynthesis protein TsaE</fullName>
    </alternativeName>
</protein>
<dbReference type="NCBIfam" id="TIGR00150">
    <property type="entry name" value="T6A_YjeE"/>
    <property type="match status" value="1"/>
</dbReference>
<dbReference type="GO" id="GO:0002949">
    <property type="term" value="P:tRNA threonylcarbamoyladenosine modification"/>
    <property type="evidence" value="ECO:0007669"/>
    <property type="project" value="InterPro"/>
</dbReference>
<proteinExistence type="inferred from homology"/>
<dbReference type="InterPro" id="IPR027417">
    <property type="entry name" value="P-loop_NTPase"/>
</dbReference>
<dbReference type="GO" id="GO:0005737">
    <property type="term" value="C:cytoplasm"/>
    <property type="evidence" value="ECO:0007669"/>
    <property type="project" value="UniProtKB-SubCell"/>
</dbReference>
<evidence type="ECO:0000259" key="11">
    <source>
        <dbReference type="SMART" id="SM00382"/>
    </source>
</evidence>
<organism evidence="12 13">
    <name type="scientific">Pseudogemmobacter humi</name>
    <dbReference type="NCBI Taxonomy" id="2483812"/>
    <lineage>
        <taxon>Bacteria</taxon>
        <taxon>Pseudomonadati</taxon>
        <taxon>Pseudomonadota</taxon>
        <taxon>Alphaproteobacteria</taxon>
        <taxon>Rhodobacterales</taxon>
        <taxon>Paracoccaceae</taxon>
        <taxon>Pseudogemmobacter</taxon>
    </lineage>
</organism>
<dbReference type="InterPro" id="IPR003442">
    <property type="entry name" value="T6A_TsaE"/>
</dbReference>
<dbReference type="Proteomes" id="UP000277498">
    <property type="component" value="Unassembled WGS sequence"/>
</dbReference>